<comment type="caution">
    <text evidence="2">The sequence shown here is derived from an EMBL/GenBank/DDBJ whole genome shotgun (WGS) entry which is preliminary data.</text>
</comment>
<keyword evidence="1" id="KW-1133">Transmembrane helix</keyword>
<accession>A0A3E0U6D2</accession>
<sequence>MLKPAKWLVFLYLVIYIYLSYLFAELYYLVFQRTSKPVNVKSLLSKNSLQKVIFFYFFT</sequence>
<reference evidence="3" key="1">
    <citation type="submission" date="2018-08" db="EMBL/GenBank/DDBJ databases">
        <title>Thalassotalea euphylliae genome.</title>
        <authorList>
            <person name="Summers S."/>
            <person name="Rice S.A."/>
            <person name="Freckelton M.L."/>
            <person name="Nedved B.T."/>
            <person name="Hadfield M.G."/>
        </authorList>
    </citation>
    <scope>NUCLEOTIDE SEQUENCE [LARGE SCALE GENOMIC DNA]</scope>
    <source>
        <strain evidence="3">H3</strain>
    </source>
</reference>
<evidence type="ECO:0000256" key="1">
    <source>
        <dbReference type="SAM" id="Phobius"/>
    </source>
</evidence>
<name>A0A3E0U6D2_9GAMM</name>
<keyword evidence="3" id="KW-1185">Reference proteome</keyword>
<feature type="transmembrane region" description="Helical" evidence="1">
    <location>
        <begin position="7"/>
        <end position="30"/>
    </location>
</feature>
<gene>
    <name evidence="2" type="ORF">DXX94_17055</name>
</gene>
<dbReference type="EMBL" id="QUOT01000001">
    <property type="protein sequence ID" value="REL32284.1"/>
    <property type="molecule type" value="Genomic_DNA"/>
</dbReference>
<dbReference type="Proteomes" id="UP000256899">
    <property type="component" value="Unassembled WGS sequence"/>
</dbReference>
<dbReference type="AlphaFoldDB" id="A0A3E0U6D2"/>
<protein>
    <submittedName>
        <fullName evidence="2">Uncharacterized protein</fullName>
    </submittedName>
</protein>
<evidence type="ECO:0000313" key="3">
    <source>
        <dbReference type="Proteomes" id="UP000256899"/>
    </source>
</evidence>
<proteinExistence type="predicted"/>
<keyword evidence="1" id="KW-0812">Transmembrane</keyword>
<keyword evidence="1" id="KW-0472">Membrane</keyword>
<organism evidence="2 3">
    <name type="scientific">Thalassotalea euphylliae</name>
    <dbReference type="NCBI Taxonomy" id="1655234"/>
    <lineage>
        <taxon>Bacteria</taxon>
        <taxon>Pseudomonadati</taxon>
        <taxon>Pseudomonadota</taxon>
        <taxon>Gammaproteobacteria</taxon>
        <taxon>Alteromonadales</taxon>
        <taxon>Colwelliaceae</taxon>
        <taxon>Thalassotalea</taxon>
    </lineage>
</organism>
<evidence type="ECO:0000313" key="2">
    <source>
        <dbReference type="EMBL" id="REL32284.1"/>
    </source>
</evidence>